<dbReference type="EMBL" id="PPTP01000005">
    <property type="protein sequence ID" value="RDB55289.1"/>
    <property type="molecule type" value="Genomic_DNA"/>
</dbReference>
<sequence length="152" mass="17025">MAESSHDDQQDEQSENQSSKDIEGAANQPNMHNKRLGRLGEDVAARYLVSRGYEIIARNWTCQAGEADIIARDDDILVFAEVKTRSSTEKGFPSEAVDSKKRGKYLKIAELFAGRYDVEDLQVRFDVMSLVVTDNAHATIRHYINAFGAESL</sequence>
<comment type="similarity">
    <text evidence="1 2">Belongs to the UPF0102 family.</text>
</comment>
<dbReference type="NCBIfam" id="TIGR00252">
    <property type="entry name" value="YraN family protein"/>
    <property type="match status" value="1"/>
</dbReference>
<dbReference type="SUPFAM" id="SSF52980">
    <property type="entry name" value="Restriction endonuclease-like"/>
    <property type="match status" value="1"/>
</dbReference>
<dbReference type="InterPro" id="IPR011335">
    <property type="entry name" value="Restrct_endonuc-II-like"/>
</dbReference>
<protein>
    <recommendedName>
        <fullName evidence="2">UPF0102 protein C1880_06245</fullName>
    </recommendedName>
</protein>
<dbReference type="STRING" id="1034345.GCA_000236865_00094"/>
<feature type="region of interest" description="Disordered" evidence="3">
    <location>
        <begin position="1"/>
        <end position="36"/>
    </location>
</feature>
<dbReference type="Gene3D" id="3.40.1350.10">
    <property type="match status" value="1"/>
</dbReference>
<accession>A0A369L989</accession>
<proteinExistence type="inferred from homology"/>
<dbReference type="Proteomes" id="UP000253792">
    <property type="component" value="Unassembled WGS sequence"/>
</dbReference>
<name>A0A369L989_9ACTN</name>
<dbReference type="HAMAP" id="MF_00048">
    <property type="entry name" value="UPF0102"/>
    <property type="match status" value="1"/>
</dbReference>
<dbReference type="NCBIfam" id="NF009154">
    <property type="entry name" value="PRK12497.3-3"/>
    <property type="match status" value="1"/>
</dbReference>
<dbReference type="GO" id="GO:0003676">
    <property type="term" value="F:nucleic acid binding"/>
    <property type="evidence" value="ECO:0007669"/>
    <property type="project" value="InterPro"/>
</dbReference>
<evidence type="ECO:0000313" key="5">
    <source>
        <dbReference type="Proteomes" id="UP000253792"/>
    </source>
</evidence>
<dbReference type="PANTHER" id="PTHR34039">
    <property type="entry name" value="UPF0102 PROTEIN YRAN"/>
    <property type="match status" value="1"/>
</dbReference>
<organism evidence="4 5">
    <name type="scientific">Senegalimassilia anaerobia</name>
    <dbReference type="NCBI Taxonomy" id="1473216"/>
    <lineage>
        <taxon>Bacteria</taxon>
        <taxon>Bacillati</taxon>
        <taxon>Actinomycetota</taxon>
        <taxon>Coriobacteriia</taxon>
        <taxon>Coriobacteriales</taxon>
        <taxon>Coriobacteriaceae</taxon>
        <taxon>Senegalimassilia</taxon>
    </lineage>
</organism>
<dbReference type="PANTHER" id="PTHR34039:SF1">
    <property type="entry name" value="UPF0102 PROTEIN YRAN"/>
    <property type="match status" value="1"/>
</dbReference>
<dbReference type="Pfam" id="PF02021">
    <property type="entry name" value="UPF0102"/>
    <property type="match status" value="1"/>
</dbReference>
<dbReference type="InterPro" id="IPR011856">
    <property type="entry name" value="tRNA_endonuc-like_dom_sf"/>
</dbReference>
<dbReference type="CDD" id="cd20736">
    <property type="entry name" value="PoNe_Nuclease"/>
    <property type="match status" value="1"/>
</dbReference>
<evidence type="ECO:0000256" key="3">
    <source>
        <dbReference type="SAM" id="MobiDB-lite"/>
    </source>
</evidence>
<dbReference type="OrthoDB" id="9794876at2"/>
<dbReference type="InterPro" id="IPR003509">
    <property type="entry name" value="UPF0102_YraN-like"/>
</dbReference>
<keyword evidence="5" id="KW-1185">Reference proteome</keyword>
<dbReference type="RefSeq" id="WP_114620731.1">
    <property type="nucleotide sequence ID" value="NZ_CALLUE010000036.1"/>
</dbReference>
<evidence type="ECO:0000313" key="4">
    <source>
        <dbReference type="EMBL" id="RDB55289.1"/>
    </source>
</evidence>
<evidence type="ECO:0000256" key="2">
    <source>
        <dbReference type="HAMAP-Rule" id="MF_00048"/>
    </source>
</evidence>
<gene>
    <name evidence="4" type="ORF">C1880_06245</name>
</gene>
<dbReference type="AlphaFoldDB" id="A0A369L989"/>
<comment type="caution">
    <text evidence="4">The sequence shown here is derived from an EMBL/GenBank/DDBJ whole genome shotgun (WGS) entry which is preliminary data.</text>
</comment>
<dbReference type="NCBIfam" id="NF009150">
    <property type="entry name" value="PRK12497.1-3"/>
    <property type="match status" value="1"/>
</dbReference>
<evidence type="ECO:0000256" key="1">
    <source>
        <dbReference type="ARBA" id="ARBA00006738"/>
    </source>
</evidence>
<reference evidence="4 5" key="1">
    <citation type="journal article" date="2018" name="Elife">
        <title>Discovery and characterization of a prevalent human gut bacterial enzyme sufficient for the inactivation of a family of plant toxins.</title>
        <authorList>
            <person name="Koppel N."/>
            <person name="Bisanz J.E."/>
            <person name="Pandelia M.E."/>
            <person name="Turnbaugh P.J."/>
            <person name="Balskus E.P."/>
        </authorList>
    </citation>
    <scope>NUCLEOTIDE SEQUENCE [LARGE SCALE GENOMIC DNA]</scope>
    <source>
        <strain evidence="5">anaerobia AP69FAA</strain>
    </source>
</reference>